<reference evidence="2" key="1">
    <citation type="submission" date="2023-04" db="EMBL/GenBank/DDBJ databases">
        <authorList>
            <consortium name="ELIXIR-Norway"/>
        </authorList>
    </citation>
    <scope>NUCLEOTIDE SEQUENCE [LARGE SCALE GENOMIC DNA]</scope>
</reference>
<organism evidence="2 3">
    <name type="scientific">Rangifer tarandus platyrhynchus</name>
    <name type="common">Svalbard reindeer</name>
    <dbReference type="NCBI Taxonomy" id="3082113"/>
    <lineage>
        <taxon>Eukaryota</taxon>
        <taxon>Metazoa</taxon>
        <taxon>Chordata</taxon>
        <taxon>Craniata</taxon>
        <taxon>Vertebrata</taxon>
        <taxon>Euteleostomi</taxon>
        <taxon>Mammalia</taxon>
        <taxon>Eutheria</taxon>
        <taxon>Laurasiatheria</taxon>
        <taxon>Artiodactyla</taxon>
        <taxon>Ruminantia</taxon>
        <taxon>Pecora</taxon>
        <taxon>Cervidae</taxon>
        <taxon>Odocoileinae</taxon>
        <taxon>Rangifer</taxon>
    </lineage>
</organism>
<evidence type="ECO:0000313" key="2">
    <source>
        <dbReference type="EMBL" id="CAI9159587.1"/>
    </source>
</evidence>
<proteinExistence type="predicted"/>
<feature type="compositionally biased region" description="Low complexity" evidence="1">
    <location>
        <begin position="87"/>
        <end position="126"/>
    </location>
</feature>
<feature type="compositionally biased region" description="Basic and acidic residues" evidence="1">
    <location>
        <begin position="72"/>
        <end position="83"/>
    </location>
</feature>
<name>A0ABN8YDD9_RANTA</name>
<feature type="compositionally biased region" description="Low complexity" evidence="1">
    <location>
        <begin position="1"/>
        <end position="18"/>
    </location>
</feature>
<feature type="region of interest" description="Disordered" evidence="1">
    <location>
        <begin position="143"/>
        <end position="173"/>
    </location>
</feature>
<dbReference type="Proteomes" id="UP001176941">
    <property type="component" value="Chromosome 19"/>
</dbReference>
<evidence type="ECO:0000256" key="1">
    <source>
        <dbReference type="SAM" id="MobiDB-lite"/>
    </source>
</evidence>
<protein>
    <submittedName>
        <fullName evidence="2">Uncharacterized protein</fullName>
    </submittedName>
</protein>
<evidence type="ECO:0000313" key="3">
    <source>
        <dbReference type="Proteomes" id="UP001176941"/>
    </source>
</evidence>
<sequence length="189" mass="19005">MPRNGCPEGAGRPAAAAPTSHLSDARPGAVPHGFLQPHVSLAPGGREEPEPAPEPEPERAGAGGGEGGAGRGGRERAKEEGRRSQGRGRAPGRAGPTAEGAAPAAVPRRALARAQPDLRSAAPPAPPLRALARSLSAALTHIPSIPEEPLGGPGLGRGHLRGGQQRAPGPGKVRALGVFERLCPGGHRL</sequence>
<accession>A0ABN8YDD9</accession>
<gene>
    <name evidence="2" type="ORF">MRATA1EN1_LOCUS8549</name>
</gene>
<feature type="region of interest" description="Disordered" evidence="1">
    <location>
        <begin position="1"/>
        <end position="126"/>
    </location>
</feature>
<keyword evidence="3" id="KW-1185">Reference proteome</keyword>
<feature type="compositionally biased region" description="Gly residues" evidence="1">
    <location>
        <begin position="61"/>
        <end position="71"/>
    </location>
</feature>
<dbReference type="EMBL" id="OX459955">
    <property type="protein sequence ID" value="CAI9159587.1"/>
    <property type="molecule type" value="Genomic_DNA"/>
</dbReference>